<organism evidence="2 3">
    <name type="scientific">Paragonimus westermani</name>
    <dbReference type="NCBI Taxonomy" id="34504"/>
    <lineage>
        <taxon>Eukaryota</taxon>
        <taxon>Metazoa</taxon>
        <taxon>Spiralia</taxon>
        <taxon>Lophotrochozoa</taxon>
        <taxon>Platyhelminthes</taxon>
        <taxon>Trematoda</taxon>
        <taxon>Digenea</taxon>
        <taxon>Plagiorchiida</taxon>
        <taxon>Troglotremata</taxon>
        <taxon>Troglotrematidae</taxon>
        <taxon>Paragonimus</taxon>
    </lineage>
</organism>
<dbReference type="PANTHER" id="PTHR15359:SF8">
    <property type="entry name" value="PROTEIN CBG01055"/>
    <property type="match status" value="1"/>
</dbReference>
<dbReference type="OrthoDB" id="252964at2759"/>
<gene>
    <name evidence="2" type="ORF">P879_02702</name>
</gene>
<reference evidence="2 3" key="1">
    <citation type="submission" date="2019-07" db="EMBL/GenBank/DDBJ databases">
        <title>Annotation for the trematode Paragonimus westermani.</title>
        <authorList>
            <person name="Choi Y.-J."/>
        </authorList>
    </citation>
    <scope>NUCLEOTIDE SEQUENCE [LARGE SCALE GENOMIC DNA]</scope>
    <source>
        <strain evidence="2">180907_Pwestermani</strain>
    </source>
</reference>
<dbReference type="PANTHER" id="PTHR15359">
    <property type="entry name" value="IG-LIKE DOMAIN-CONTAINING PROTEIN"/>
    <property type="match status" value="1"/>
</dbReference>
<evidence type="ECO:0000313" key="2">
    <source>
        <dbReference type="EMBL" id="KAF8569053.1"/>
    </source>
</evidence>
<dbReference type="EMBL" id="JTDF01002235">
    <property type="protein sequence ID" value="KAF8569053.1"/>
    <property type="molecule type" value="Genomic_DNA"/>
</dbReference>
<comment type="caution">
    <text evidence="2">The sequence shown here is derived from an EMBL/GenBank/DDBJ whole genome shotgun (WGS) entry which is preliminary data.</text>
</comment>
<proteinExistence type="inferred from homology"/>
<accession>A0A8T0DMK3</accession>
<evidence type="ECO:0000313" key="3">
    <source>
        <dbReference type="Proteomes" id="UP000699462"/>
    </source>
</evidence>
<dbReference type="Proteomes" id="UP000699462">
    <property type="component" value="Unassembled WGS sequence"/>
</dbReference>
<sequence length="72" mass="8090">MAEDEVIDIDLKDPEVEKAALKIQAHFKGFKCNKKSTATNLVPTLTVVWSKRLTVCLNLILAEQMRCLCVIT</sequence>
<evidence type="ECO:0000256" key="1">
    <source>
        <dbReference type="ARBA" id="ARBA00038017"/>
    </source>
</evidence>
<dbReference type="InterPro" id="IPR052142">
    <property type="entry name" value="Calmodulin_Regulator_PCP4-like"/>
</dbReference>
<dbReference type="AlphaFoldDB" id="A0A8T0DMK3"/>
<protein>
    <submittedName>
        <fullName evidence="2">Uncharacterized protein</fullName>
    </submittedName>
</protein>
<name>A0A8T0DMK3_9TREM</name>
<keyword evidence="3" id="KW-1185">Reference proteome</keyword>
<comment type="similarity">
    <text evidence="1">Belongs to the PCP4 family.</text>
</comment>